<keyword evidence="1" id="KW-0378">Hydrolase</keyword>
<dbReference type="PROSITE" id="PS00141">
    <property type="entry name" value="ASP_PROTEASE"/>
    <property type="match status" value="1"/>
</dbReference>
<dbReference type="EMBL" id="NBNE01009184">
    <property type="protein sequence ID" value="OWY98671.1"/>
    <property type="molecule type" value="Genomic_DNA"/>
</dbReference>
<evidence type="ECO:0000256" key="2">
    <source>
        <dbReference type="SAM" id="MobiDB-lite"/>
    </source>
</evidence>
<feature type="compositionally biased region" description="Polar residues" evidence="2">
    <location>
        <begin position="586"/>
        <end position="598"/>
    </location>
</feature>
<dbReference type="CDD" id="cd00303">
    <property type="entry name" value="retropepsin_like"/>
    <property type="match status" value="1"/>
</dbReference>
<evidence type="ECO:0000256" key="1">
    <source>
        <dbReference type="ARBA" id="ARBA00022801"/>
    </source>
</evidence>
<feature type="compositionally biased region" description="Basic and acidic residues" evidence="2">
    <location>
        <begin position="520"/>
        <end position="530"/>
    </location>
</feature>
<feature type="domain" description="Peptidase A2" evidence="3">
    <location>
        <begin position="244"/>
        <end position="323"/>
    </location>
</feature>
<protein>
    <recommendedName>
        <fullName evidence="3">Peptidase A2 domain-containing protein</fullName>
    </recommendedName>
</protein>
<feature type="region of interest" description="Disordered" evidence="2">
    <location>
        <begin position="586"/>
        <end position="653"/>
    </location>
</feature>
<dbReference type="InterPro" id="IPR021109">
    <property type="entry name" value="Peptidase_aspartic_dom_sf"/>
</dbReference>
<sequence length="704" mass="79227">LKIKDGNAKERREHVDHYIETLNDQDLAERLTLLRLTDADDLEEVLRARERAKNRQKKAVFGSSKYRSVSDIASHRKIFLAANEDVTPKLEKESANLDPRLPDRDQGHQDHNLKIHGNGFNRDRGHPSDHCLFVCRGCGELHDMGKCPMEEFYNQIRQWFNPTKHMGMLPEAAEKIQQDPDLWFKPTDHEVTPEIQRPSKIAEYRRSTTMDLLSGESRDYWKHHSPGKWFRQAKITGKIHNEKAILLLDTGAEVSIVDTAFARRAGCYIDSSQIEDCVGIGGNVYQTEGRTRIKVTLVGSEVYFFDIWVGDLTGQQAILGMDFMVPAGIRLDLAHGSISLTDEVRIQLSGRRQLYSDKAKIVNVDQYVQIQAGESVELPLRLRSSVHDKLWITRGDQWMPTISGGPGRTKYVSITNIGDEVLILYQDQPIGIWLAGDHVPRIPGFISIGSRRYMEWQNLALEATAYTRSEGIEAKIPLVPAVERPEYETPRMILPRPKTTLIQRLMVDASTDCLPSDDSPSDKSPSDKHEDSILHAVTVKEALEDLDQVTPDIWATNLSVGKTTDVEGMREEDARDEIEGVSQDQLYSRGQDQGTSPSKCGGSDLPSTMSVQPGTGHVTGDPLNDKCDASMSQKTDMDPSPVVEDQPGTSDLDLTWDSDQDYDECVYYHDRSDLYAEDVDGQMAVLPEVPVTTEDVRIEDIQLC</sequence>
<dbReference type="Proteomes" id="UP000198211">
    <property type="component" value="Unassembled WGS sequence"/>
</dbReference>
<comment type="caution">
    <text evidence="4">The sequence shown here is derived from an EMBL/GenBank/DDBJ whole genome shotgun (WGS) entry which is preliminary data.</text>
</comment>
<reference evidence="5" key="1">
    <citation type="submission" date="2017-03" db="EMBL/GenBank/DDBJ databases">
        <title>Phytopthora megakarya and P. palmivora, two closely related causual agents of cacao black pod achieved similar genome size and gene model numbers by different mechanisms.</title>
        <authorList>
            <person name="Ali S."/>
            <person name="Shao J."/>
            <person name="Larry D.J."/>
            <person name="Kronmiller B."/>
            <person name="Shen D."/>
            <person name="Strem M.D."/>
            <person name="Melnick R.L."/>
            <person name="Guiltinan M.J."/>
            <person name="Tyler B.M."/>
            <person name="Meinhardt L.W."/>
            <person name="Bailey B.A."/>
        </authorList>
    </citation>
    <scope>NUCLEOTIDE SEQUENCE [LARGE SCALE GENOMIC DNA]</scope>
    <source>
        <strain evidence="5">zdho120</strain>
    </source>
</reference>
<dbReference type="SUPFAM" id="SSF50630">
    <property type="entry name" value="Acid proteases"/>
    <property type="match status" value="1"/>
</dbReference>
<feature type="non-terminal residue" evidence="4">
    <location>
        <position position="1"/>
    </location>
</feature>
<dbReference type="GO" id="GO:0004190">
    <property type="term" value="F:aspartic-type endopeptidase activity"/>
    <property type="evidence" value="ECO:0007669"/>
    <property type="project" value="InterPro"/>
</dbReference>
<proteinExistence type="predicted"/>
<evidence type="ECO:0000259" key="3">
    <source>
        <dbReference type="PROSITE" id="PS50175"/>
    </source>
</evidence>
<dbReference type="PROSITE" id="PS50175">
    <property type="entry name" value="ASP_PROT_RETROV"/>
    <property type="match status" value="1"/>
</dbReference>
<evidence type="ECO:0000313" key="5">
    <source>
        <dbReference type="Proteomes" id="UP000198211"/>
    </source>
</evidence>
<accession>A0A225V052</accession>
<feature type="region of interest" description="Disordered" evidence="2">
    <location>
        <begin position="90"/>
        <end position="121"/>
    </location>
</feature>
<gene>
    <name evidence="4" type="ORF">PHMEG_00030508</name>
</gene>
<feature type="region of interest" description="Disordered" evidence="2">
    <location>
        <begin position="511"/>
        <end position="530"/>
    </location>
</feature>
<feature type="compositionally biased region" description="Basic and acidic residues" evidence="2">
    <location>
        <begin position="90"/>
        <end position="113"/>
    </location>
</feature>
<name>A0A225V052_9STRA</name>
<dbReference type="AlphaFoldDB" id="A0A225V052"/>
<organism evidence="4 5">
    <name type="scientific">Phytophthora megakarya</name>
    <dbReference type="NCBI Taxonomy" id="4795"/>
    <lineage>
        <taxon>Eukaryota</taxon>
        <taxon>Sar</taxon>
        <taxon>Stramenopiles</taxon>
        <taxon>Oomycota</taxon>
        <taxon>Peronosporomycetes</taxon>
        <taxon>Peronosporales</taxon>
        <taxon>Peronosporaceae</taxon>
        <taxon>Phytophthora</taxon>
    </lineage>
</organism>
<dbReference type="Gene3D" id="2.40.70.10">
    <property type="entry name" value="Acid Proteases"/>
    <property type="match status" value="1"/>
</dbReference>
<evidence type="ECO:0000313" key="4">
    <source>
        <dbReference type="EMBL" id="OWY98671.1"/>
    </source>
</evidence>
<dbReference type="InterPro" id="IPR001995">
    <property type="entry name" value="Peptidase_A2_cat"/>
</dbReference>
<keyword evidence="5" id="KW-1185">Reference proteome</keyword>
<dbReference type="GO" id="GO:0006508">
    <property type="term" value="P:proteolysis"/>
    <property type="evidence" value="ECO:0007669"/>
    <property type="project" value="InterPro"/>
</dbReference>
<dbReference type="InterPro" id="IPR001969">
    <property type="entry name" value="Aspartic_peptidase_AS"/>
</dbReference>
<dbReference type="OrthoDB" id="84413at2759"/>
<dbReference type="Pfam" id="PF13975">
    <property type="entry name" value="gag-asp_proteas"/>
    <property type="match status" value="1"/>
</dbReference>